<evidence type="ECO:0000313" key="8">
    <source>
        <dbReference type="EMBL" id="KAJ0396974.1"/>
    </source>
</evidence>
<dbReference type="Proteomes" id="UP001209570">
    <property type="component" value="Unassembled WGS sequence"/>
</dbReference>
<feature type="transmembrane region" description="Helical" evidence="7">
    <location>
        <begin position="213"/>
        <end position="232"/>
    </location>
</feature>
<feature type="transmembrane region" description="Helical" evidence="7">
    <location>
        <begin position="436"/>
        <end position="456"/>
    </location>
</feature>
<evidence type="ECO:0000256" key="7">
    <source>
        <dbReference type="SAM" id="Phobius"/>
    </source>
</evidence>
<feature type="compositionally biased region" description="Basic residues" evidence="6">
    <location>
        <begin position="14"/>
        <end position="25"/>
    </location>
</feature>
<protein>
    <submittedName>
        <fullName evidence="8">Uncharacterized protein</fullName>
    </submittedName>
</protein>
<keyword evidence="3 7" id="KW-0812">Transmembrane</keyword>
<evidence type="ECO:0000256" key="6">
    <source>
        <dbReference type="SAM" id="MobiDB-lite"/>
    </source>
</evidence>
<reference evidence="8" key="1">
    <citation type="submission" date="2021-12" db="EMBL/GenBank/DDBJ databases">
        <title>Prjna785345.</title>
        <authorList>
            <person name="Rujirawat T."/>
            <person name="Krajaejun T."/>
        </authorList>
    </citation>
    <scope>NUCLEOTIDE SEQUENCE</scope>
    <source>
        <strain evidence="8">Pi057C3</strain>
    </source>
</reference>
<keyword evidence="9" id="KW-1185">Reference proteome</keyword>
<proteinExistence type="inferred from homology"/>
<feature type="region of interest" description="Disordered" evidence="6">
    <location>
        <begin position="1"/>
        <end position="69"/>
    </location>
</feature>
<organism evidence="8 9">
    <name type="scientific">Pythium insidiosum</name>
    <name type="common">Pythiosis disease agent</name>
    <dbReference type="NCBI Taxonomy" id="114742"/>
    <lineage>
        <taxon>Eukaryota</taxon>
        <taxon>Sar</taxon>
        <taxon>Stramenopiles</taxon>
        <taxon>Oomycota</taxon>
        <taxon>Peronosporomycetes</taxon>
        <taxon>Pythiales</taxon>
        <taxon>Pythiaceae</taxon>
        <taxon>Pythium</taxon>
    </lineage>
</organism>
<dbReference type="Pfam" id="PF05346">
    <property type="entry name" value="DUF747"/>
    <property type="match status" value="1"/>
</dbReference>
<evidence type="ECO:0000313" key="9">
    <source>
        <dbReference type="Proteomes" id="UP001209570"/>
    </source>
</evidence>
<comment type="caution">
    <text evidence="8">The sequence shown here is derived from an EMBL/GenBank/DDBJ whole genome shotgun (WGS) entry which is preliminary data.</text>
</comment>
<keyword evidence="5 7" id="KW-0472">Membrane</keyword>
<evidence type="ECO:0000256" key="5">
    <source>
        <dbReference type="ARBA" id="ARBA00023136"/>
    </source>
</evidence>
<evidence type="ECO:0000256" key="4">
    <source>
        <dbReference type="ARBA" id="ARBA00022989"/>
    </source>
</evidence>
<feature type="compositionally biased region" description="Pro residues" evidence="6">
    <location>
        <begin position="45"/>
        <end position="57"/>
    </location>
</feature>
<comment type="subcellular location">
    <subcellularLocation>
        <location evidence="1">Membrane</location>
        <topology evidence="1">Multi-pass membrane protein</topology>
    </subcellularLocation>
</comment>
<feature type="transmembrane region" description="Helical" evidence="7">
    <location>
        <begin position="285"/>
        <end position="310"/>
    </location>
</feature>
<feature type="transmembrane region" description="Helical" evidence="7">
    <location>
        <begin position="468"/>
        <end position="495"/>
    </location>
</feature>
<comment type="similarity">
    <text evidence="2">Belongs to the TAPT1 family.</text>
</comment>
<gene>
    <name evidence="8" type="ORF">P43SY_008636</name>
</gene>
<evidence type="ECO:0000256" key="3">
    <source>
        <dbReference type="ARBA" id="ARBA00022692"/>
    </source>
</evidence>
<keyword evidence="4 7" id="KW-1133">Transmembrane helix</keyword>
<feature type="compositionally biased region" description="Low complexity" evidence="6">
    <location>
        <begin position="26"/>
        <end position="44"/>
    </location>
</feature>
<evidence type="ECO:0000256" key="2">
    <source>
        <dbReference type="ARBA" id="ARBA00008803"/>
    </source>
</evidence>
<dbReference type="EMBL" id="JAKCXM010000272">
    <property type="protein sequence ID" value="KAJ0396974.1"/>
    <property type="molecule type" value="Genomic_DNA"/>
</dbReference>
<name>A0AAD5LYP4_PYTIN</name>
<evidence type="ECO:0000256" key="1">
    <source>
        <dbReference type="ARBA" id="ARBA00004141"/>
    </source>
</evidence>
<dbReference type="GO" id="GO:0005789">
    <property type="term" value="C:endoplasmic reticulum membrane"/>
    <property type="evidence" value="ECO:0007669"/>
    <property type="project" value="TreeGrafter"/>
</dbReference>
<accession>A0AAD5LYP4</accession>
<dbReference type="AlphaFoldDB" id="A0AAD5LYP4"/>
<feature type="transmembrane region" description="Helical" evidence="7">
    <location>
        <begin position="168"/>
        <end position="193"/>
    </location>
</feature>
<dbReference type="PANTHER" id="PTHR13317:SF4">
    <property type="entry name" value="TRANSMEMBRANE ANTERIOR POSTERIOR TRANSFORMATION PROTEIN 1 HOMOLOG"/>
    <property type="match status" value="1"/>
</dbReference>
<sequence length="523" mass="58219">MALMSPPTSSSHSAKARRRAKKRTTPRSAPANEAPTAAAAAAAAAPPPPPPPPPEAPAPSTGADPAATDTRMSPLAMQRMQRLHNLRVQTDFSVSAPAAPPVASPPSPRATASAVVAMEPRSTRPHVFRLSDFLYKEVFGVHDIRRSDGVHHERVHNFLVVPLNTEQLFAFGVLLALDSFLYVFTYLPLRILFACGCAVTSSFHARVFRRTHFYDLMVAVILAVGTSVLWRVDMSRVYHAIRGQAMIKLYIFDRLFSSLGQDVLDSLYYTARFQPRRVLRMAMDFLVAIVYVVLHALLLFAQVVTINVAINSSNTSLLTLLISNNFAELKSCVFKKFEEQNLFQISCSDIVERFKLLLIIGLILLQSNVRDVAYGITMVMLAEMVIDWLKHAFITKFNQIPPSVYSKFITILCRDLTGWRNEDTILDHTHHVSRRLGLVSLPLACVVLRMLGKWLHAAVSLDAVALPLLLSLALAAFLCLTAFKTLLSLALMIYACRSGRLDDTRPKSPRAVRQLESIQRYKF</sequence>
<dbReference type="InterPro" id="IPR008010">
    <property type="entry name" value="Tatp1"/>
</dbReference>
<dbReference type="PANTHER" id="PTHR13317">
    <property type="entry name" value="TRANSMEMBRANE ANTERIOR POSTERIOR TRANSFORMATION PROTEIN 1 HOMOLOG"/>
    <property type="match status" value="1"/>
</dbReference>